<dbReference type="PROSITE" id="PS50294">
    <property type="entry name" value="WD_REPEATS_REGION"/>
    <property type="match status" value="4"/>
</dbReference>
<dbReference type="PANTHER" id="PTHR43979">
    <property type="entry name" value="PRE-MRNA-PROCESSING FACTOR 17"/>
    <property type="match status" value="1"/>
</dbReference>
<dbReference type="PROSITE" id="PS00678">
    <property type="entry name" value="WD_REPEATS_1"/>
    <property type="match status" value="1"/>
</dbReference>
<dbReference type="PROSITE" id="PS50082">
    <property type="entry name" value="WD_REPEATS_2"/>
    <property type="match status" value="5"/>
</dbReference>
<proteinExistence type="predicted"/>
<dbReference type="PRINTS" id="PR00320">
    <property type="entry name" value="GPROTEINBRPT"/>
</dbReference>
<feature type="compositionally biased region" description="Acidic residues" evidence="4">
    <location>
        <begin position="29"/>
        <end position="38"/>
    </location>
</feature>
<evidence type="ECO:0000256" key="2">
    <source>
        <dbReference type="ARBA" id="ARBA00022737"/>
    </source>
</evidence>
<keyword evidence="2" id="KW-0677">Repeat</keyword>
<dbReference type="Proteomes" id="UP000818624">
    <property type="component" value="Chromosome 1"/>
</dbReference>
<keyword evidence="7" id="KW-1185">Reference proteome</keyword>
<dbReference type="SUPFAM" id="SSF50978">
    <property type="entry name" value="WD40 repeat-like"/>
    <property type="match status" value="1"/>
</dbReference>
<evidence type="ECO:0000256" key="3">
    <source>
        <dbReference type="PROSITE-ProRule" id="PRU00221"/>
    </source>
</evidence>
<protein>
    <recommendedName>
        <fullName evidence="5">Anaphase-promoting complex subunit 4-like WD40 domain-containing protein</fullName>
    </recommendedName>
</protein>
<name>A0ABY8EIV0_MALFU</name>
<evidence type="ECO:0000313" key="7">
    <source>
        <dbReference type="Proteomes" id="UP000818624"/>
    </source>
</evidence>
<dbReference type="Gene3D" id="2.130.10.10">
    <property type="entry name" value="YVTN repeat-like/Quinoprotein amine dehydrogenase"/>
    <property type="match status" value="1"/>
</dbReference>
<dbReference type="SMART" id="SM00320">
    <property type="entry name" value="WD40"/>
    <property type="match status" value="7"/>
</dbReference>
<feature type="repeat" description="WD" evidence="3">
    <location>
        <begin position="346"/>
        <end position="387"/>
    </location>
</feature>
<accession>A0ABY8EIV0</accession>
<feature type="region of interest" description="Disordered" evidence="4">
    <location>
        <begin position="1"/>
        <end position="66"/>
    </location>
</feature>
<dbReference type="PANTHER" id="PTHR43979:SF1">
    <property type="entry name" value="PRE-MRNA-PROCESSING FACTOR 17"/>
    <property type="match status" value="1"/>
</dbReference>
<dbReference type="Pfam" id="PF00400">
    <property type="entry name" value="WD40"/>
    <property type="match status" value="3"/>
</dbReference>
<dbReference type="InterPro" id="IPR032847">
    <property type="entry name" value="PRPF17"/>
</dbReference>
<feature type="repeat" description="WD" evidence="3">
    <location>
        <begin position="430"/>
        <end position="463"/>
    </location>
</feature>
<organism evidence="6 7">
    <name type="scientific">Malassezia furfur</name>
    <name type="common">Pityriasis versicolor infection agent</name>
    <name type="synonym">Pityrosporum furfur</name>
    <dbReference type="NCBI Taxonomy" id="55194"/>
    <lineage>
        <taxon>Eukaryota</taxon>
        <taxon>Fungi</taxon>
        <taxon>Dikarya</taxon>
        <taxon>Basidiomycota</taxon>
        <taxon>Ustilaginomycotina</taxon>
        <taxon>Malasseziomycetes</taxon>
        <taxon>Malasseziales</taxon>
        <taxon>Malasseziaceae</taxon>
        <taxon>Malassezia</taxon>
    </lineage>
</organism>
<evidence type="ECO:0000259" key="5">
    <source>
        <dbReference type="Pfam" id="PF12894"/>
    </source>
</evidence>
<dbReference type="Pfam" id="PF12894">
    <property type="entry name" value="ANAPC4_WD40"/>
    <property type="match status" value="1"/>
</dbReference>
<reference evidence="6 7" key="1">
    <citation type="journal article" date="2020" name="Elife">
        <title>Loss of centromere function drives karyotype evolution in closely related Malassezia species.</title>
        <authorList>
            <person name="Sankaranarayanan S.R."/>
            <person name="Ianiri G."/>
            <person name="Coelho M.A."/>
            <person name="Reza M.H."/>
            <person name="Thimmappa B.C."/>
            <person name="Ganguly P."/>
            <person name="Vadnala R.N."/>
            <person name="Sun S."/>
            <person name="Siddharthan R."/>
            <person name="Tellgren-Roth C."/>
            <person name="Dawson T.L."/>
            <person name="Heitman J."/>
            <person name="Sanyal K."/>
        </authorList>
    </citation>
    <scope>NUCLEOTIDE SEQUENCE [LARGE SCALE GENOMIC DNA]</scope>
    <source>
        <strain evidence="6">CBS14141</strain>
    </source>
</reference>
<dbReference type="InterPro" id="IPR024977">
    <property type="entry name" value="Apc4-like_WD40_dom"/>
</dbReference>
<dbReference type="InterPro" id="IPR036322">
    <property type="entry name" value="WD40_repeat_dom_sf"/>
</dbReference>
<feature type="repeat" description="WD" evidence="3">
    <location>
        <begin position="527"/>
        <end position="558"/>
    </location>
</feature>
<feature type="repeat" description="WD" evidence="3">
    <location>
        <begin position="302"/>
        <end position="336"/>
    </location>
</feature>
<sequence length="592" mass="64708">MDALSAYRSDSEDEAPRVAAPPPAQDVPAESDDSDSDSDAPPPDDTFQLRRQETRAPPPPSSTAVVVQSVAPNVEERALDATQLVQSDGIQQQTLSRVRHTLSGTVEETSMSDFDFRNQQRTFEMLGYARNPSEYAASSNAPNAYVGDKHAAQAMGGATMAELGGGNASTRAASRAMKKRRKANGDASIVDGAGAYLGPWAGWEGEQVTPEVPAPGPIGPTPAELAAAEAGAQQRKQEHAKLERRRAMDMARGTEKSIFHGTSMYDYQGRTYMHVPTDTDTNLRGEPGSQQSFIPQTCIHTWTGHTKAISSARLFPQSGHLLLSGSMDTKVKLWDVYHQGNCLRTFLGHVKGIRDVQFNADGTQFLTSGYDEVIKLWDTETGVCVQSMPLECVGNCVVYRPGSNDVFLAGTSDKRILQYDVRANQLTQEYKEHQGAVNTVTFTDADHFVSTSDDKSMRAWDFDIPVVTKYIADPHMQSMPAVALSPDEKWLAAQSMDNQVLVFNADTYKQSSRAFKGHSVTGFACQVNFSPDGHFLSSGDSQGNVVFWDWDKGSLIKRLPAHKDAVVCHAWLPHETSKVVTGAWDGLLKLWT</sequence>
<dbReference type="EMBL" id="CP046234">
    <property type="protein sequence ID" value="WFD45671.1"/>
    <property type="molecule type" value="Genomic_DNA"/>
</dbReference>
<dbReference type="InterPro" id="IPR019775">
    <property type="entry name" value="WD40_repeat_CS"/>
</dbReference>
<keyword evidence="1 3" id="KW-0853">WD repeat</keyword>
<evidence type="ECO:0000256" key="1">
    <source>
        <dbReference type="ARBA" id="ARBA00022574"/>
    </source>
</evidence>
<dbReference type="InterPro" id="IPR015943">
    <property type="entry name" value="WD40/YVTN_repeat-like_dom_sf"/>
</dbReference>
<feature type="repeat" description="WD" evidence="3">
    <location>
        <begin position="559"/>
        <end position="592"/>
    </location>
</feature>
<dbReference type="CDD" id="cd00200">
    <property type="entry name" value="WD40"/>
    <property type="match status" value="1"/>
</dbReference>
<evidence type="ECO:0000256" key="4">
    <source>
        <dbReference type="SAM" id="MobiDB-lite"/>
    </source>
</evidence>
<gene>
    <name evidence="6" type="ORF">GLX27_000293</name>
</gene>
<feature type="domain" description="Anaphase-promoting complex subunit 4-like WD40" evidence="5">
    <location>
        <begin position="484"/>
        <end position="571"/>
    </location>
</feature>
<feature type="region of interest" description="Disordered" evidence="4">
    <location>
        <begin position="230"/>
        <end position="249"/>
    </location>
</feature>
<dbReference type="InterPro" id="IPR020472">
    <property type="entry name" value="WD40_PAC1"/>
</dbReference>
<evidence type="ECO:0000313" key="6">
    <source>
        <dbReference type="EMBL" id="WFD45671.1"/>
    </source>
</evidence>
<feature type="compositionally biased region" description="Basic and acidic residues" evidence="4">
    <location>
        <begin position="235"/>
        <end position="249"/>
    </location>
</feature>
<dbReference type="InterPro" id="IPR001680">
    <property type="entry name" value="WD40_rpt"/>
</dbReference>